<keyword evidence="1" id="KW-0547">Nucleotide-binding</keyword>
<keyword evidence="2" id="KW-0051">Antiviral defense</keyword>
<dbReference type="RefSeq" id="WP_283752511.1">
    <property type="nucleotide sequence ID" value="NZ_JAQOSP010000033.1"/>
</dbReference>
<dbReference type="InterPro" id="IPR054767">
    <property type="entry name" value="Cas10-Cmr2_palm2"/>
</dbReference>
<evidence type="ECO:0000256" key="3">
    <source>
        <dbReference type="SAM" id="MobiDB-lite"/>
    </source>
</evidence>
<evidence type="ECO:0000256" key="1">
    <source>
        <dbReference type="ARBA" id="ARBA00022741"/>
    </source>
</evidence>
<keyword evidence="7" id="KW-1185">Reference proteome</keyword>
<sequence>MTPDQRFTRKLYALLGEQSLTEYFALLRDNDQQQWWHSNREVIEAIASSSDHINFQAKQNSSEVHRHPISGQEQAIATHTHLNQILEELPENVRTLDNPQTLFWWLWRFLPEMQAQRNPQALLDPQHPILPDCPKHSYRSTVSALAGAIAGETPESLNNPYLLLFTFSPVQEFIKASRKFLDFWSGSYMLHYLSAKLCWFIAQEYGPDAVITPSLWGQEIIDALMVKELDQDLFTQGFHDYCQQTPEERFENSPSLSTAGFPNTITALIPEAEVEEFGGRLVKQLQAEWHEIADKVRNDIRSKTIEYLQDPKNEEEINNLVRAGSPIFSSSHQDISEPAPTESEGITDSSNNPNDHDINKLKDPACWTWRKLWEAQINHTWEPYWAAIPLGDPDRDRQFAITSEINQSFDESWKNAQEKIAPSRYDQPTPTQAEDLAYRELNIGTWWANTQSRIGQAIQAVKNTRTWRIPAAPGERSTLSGQFTAVHPFYRYDHQYKLKYNEYRDYREGGGLSSGSMQLFWELMALVYPGLFNGSEKLNALELTKRMAWSRGGVAEALGGDRKTAPTDAEPADDSKEVDYEGLIRFPNVSSIAAARFAFEYPALMAGYWDRLHDLIRSEGFTNKERKKFFSKTRRSFQVPKVDRVVNRLYRKPDNKPYNGVAFSSKWLADDMGLNEQSSKEKVALLRKLVDQAHKDCGFSDGSPADWWVIIAADGDGMGKYVSGRKLKNYQDYVERSQIAQEPDHLEEFLTTRKRMGPATHVGLNRALLDFSNRIVPYLTEQRFCGRVVYSGGDDVLAVLPLTDLPEYLLSLRAAWCGDKDPYSELDTKVRFHNHGGYWQPEFKLGDRCGLRDRPLFTMGKEATLSAGIIIAHKSVPLPTVLESLWEAEAERAKKLQGVGDYPDKDGCCFRVIYGGGNTLEALIKGQLLPNWWQWLNAGQDRDNSLSPVLYRLAEELPRHADLTQDLQLISKAAKVIINSRDTPLAEETQKKICDWFDDWECWAFAVQERWKSQGKQEPPPLGITMDDLAKILRFSAFWLDKMAQGDRWSRSEEK</sequence>
<evidence type="ECO:0000313" key="6">
    <source>
        <dbReference type="EMBL" id="MDJ1168749.1"/>
    </source>
</evidence>
<feature type="domain" description="CRISPR-associated protein Cmr2 N-terminal" evidence="4">
    <location>
        <begin position="162"/>
        <end position="293"/>
    </location>
</feature>
<dbReference type="Gene3D" id="3.30.70.2220">
    <property type="entry name" value="CRISPR-Cas system, Cmr2 subunit, D1 domain, cysteine cluster"/>
    <property type="match status" value="1"/>
</dbReference>
<dbReference type="Pfam" id="PF12469">
    <property type="entry name" value="Cmr2_N"/>
    <property type="match status" value="1"/>
</dbReference>
<dbReference type="InterPro" id="IPR024615">
    <property type="entry name" value="CRISPR-assoc_Cmr2_N"/>
</dbReference>
<name>A0ABT7APB7_9CYAN</name>
<dbReference type="EMBL" id="JAQOSP010000033">
    <property type="protein sequence ID" value="MDJ1168749.1"/>
    <property type="molecule type" value="Genomic_DNA"/>
</dbReference>
<organism evidence="6 7">
    <name type="scientific">Roseofilum acuticapitatum BLCC-M154</name>
    <dbReference type="NCBI Taxonomy" id="3022444"/>
    <lineage>
        <taxon>Bacteria</taxon>
        <taxon>Bacillati</taxon>
        <taxon>Cyanobacteriota</taxon>
        <taxon>Cyanophyceae</taxon>
        <taxon>Desertifilales</taxon>
        <taxon>Desertifilaceae</taxon>
        <taxon>Roseofilum</taxon>
        <taxon>Roseofilum acuticapitatum</taxon>
    </lineage>
</organism>
<dbReference type="Pfam" id="PF22335">
    <property type="entry name" value="Cas10-Cmr2_palm2"/>
    <property type="match status" value="1"/>
</dbReference>
<proteinExistence type="predicted"/>
<evidence type="ECO:0000313" key="7">
    <source>
        <dbReference type="Proteomes" id="UP001235303"/>
    </source>
</evidence>
<reference evidence="6 7" key="1">
    <citation type="submission" date="2023-01" db="EMBL/GenBank/DDBJ databases">
        <title>Novel diversity within Roseofilum (Cyanobacteria; Desertifilaceae) from marine benthic mats with descriptions of four novel species.</title>
        <authorList>
            <person name="Wang Y."/>
            <person name="Berthold D.E."/>
            <person name="Hu J."/>
            <person name="Lefler F.W."/>
            <person name="Laughinghouse H.D. IV."/>
        </authorList>
    </citation>
    <scope>NUCLEOTIDE SEQUENCE [LARGE SCALE GENOMIC DNA]</scope>
    <source>
        <strain evidence="6 7">BLCC-M154</strain>
    </source>
</reference>
<feature type="compositionally biased region" description="Polar residues" evidence="3">
    <location>
        <begin position="344"/>
        <end position="353"/>
    </location>
</feature>
<dbReference type="Proteomes" id="UP001235303">
    <property type="component" value="Unassembled WGS sequence"/>
</dbReference>
<dbReference type="InterPro" id="IPR038242">
    <property type="entry name" value="Cmr2_N"/>
</dbReference>
<comment type="caution">
    <text evidence="6">The sequence shown here is derived from an EMBL/GenBank/DDBJ whole genome shotgun (WGS) entry which is preliminary data.</text>
</comment>
<dbReference type="Gene3D" id="3.30.70.270">
    <property type="match status" value="1"/>
</dbReference>
<accession>A0ABT7APB7</accession>
<dbReference type="InterPro" id="IPR043128">
    <property type="entry name" value="Rev_trsase/Diguanyl_cyclase"/>
</dbReference>
<evidence type="ECO:0000256" key="2">
    <source>
        <dbReference type="ARBA" id="ARBA00023118"/>
    </source>
</evidence>
<feature type="region of interest" description="Disordered" evidence="3">
    <location>
        <begin position="328"/>
        <end position="359"/>
    </location>
</feature>
<evidence type="ECO:0000259" key="5">
    <source>
        <dbReference type="Pfam" id="PF22335"/>
    </source>
</evidence>
<evidence type="ECO:0000259" key="4">
    <source>
        <dbReference type="Pfam" id="PF12469"/>
    </source>
</evidence>
<gene>
    <name evidence="6" type="ORF">PMG71_04865</name>
</gene>
<feature type="domain" description="Cas10/Cmr2 second palm" evidence="5">
    <location>
        <begin position="710"/>
        <end position="815"/>
    </location>
</feature>
<protein>
    <submittedName>
        <fullName evidence="6">Type III-B CRISPR-associated protein Cas10/Cmr2</fullName>
    </submittedName>
</protein>